<dbReference type="EMBL" id="CAJNOT010001014">
    <property type="protein sequence ID" value="CAF1128573.1"/>
    <property type="molecule type" value="Genomic_DNA"/>
</dbReference>
<feature type="region of interest" description="Disordered" evidence="1">
    <location>
        <begin position="260"/>
        <end position="285"/>
    </location>
</feature>
<protein>
    <submittedName>
        <fullName evidence="2">Uncharacterized protein</fullName>
    </submittedName>
</protein>
<feature type="region of interest" description="Disordered" evidence="1">
    <location>
        <begin position="174"/>
        <end position="244"/>
    </location>
</feature>
<feature type="compositionally biased region" description="Basic and acidic residues" evidence="1">
    <location>
        <begin position="174"/>
        <end position="184"/>
    </location>
</feature>
<evidence type="ECO:0000256" key="1">
    <source>
        <dbReference type="SAM" id="MobiDB-lite"/>
    </source>
</evidence>
<accession>A0A814R365</accession>
<evidence type="ECO:0000313" key="3">
    <source>
        <dbReference type="EMBL" id="CAF3710205.1"/>
    </source>
</evidence>
<organism evidence="2 4">
    <name type="scientific">Rotaria sordida</name>
    <dbReference type="NCBI Taxonomy" id="392033"/>
    <lineage>
        <taxon>Eukaryota</taxon>
        <taxon>Metazoa</taxon>
        <taxon>Spiralia</taxon>
        <taxon>Gnathifera</taxon>
        <taxon>Rotifera</taxon>
        <taxon>Eurotatoria</taxon>
        <taxon>Bdelloidea</taxon>
        <taxon>Philodinida</taxon>
        <taxon>Philodinidae</taxon>
        <taxon>Rotaria</taxon>
    </lineage>
</organism>
<sequence>MLYIPTATLATPIIVQQTQTIPIQTTTTTSYYMLPTITPIVPVLSTAFLYPTYRVTTKPIEKIDTEKSQTSEVKQSVQHIIHHHPTPPPPPTCSIKHCSGCCELCCPWIKESPERQIRSRSPERQVRSRSPSPPTRDQQRYSRRDEYDQSKYNTYKDETIDEKIDRIRRELNLSSSSKHDKSTETIDYYHPTATTTTKTATTTEQRIPYKQHYDPPKPRPRSTSSQRSSSLPREPWRSTNQNDYSWRDAHLPAYRQATLDRSQTPSNERHQWNETAHQRSHLNTQNQSSYCTNNYIYRPKSETETRKYYTQTTGKNPDCEVYQNIASWCNKQQQQQQQQQQTKMDHSFYSDIPTTTLKQIDCTSCHRNDDNCLHIVPKYGSTLDPPYLKIFNAPVTYLH</sequence>
<dbReference type="Proteomes" id="UP000663836">
    <property type="component" value="Unassembled WGS sequence"/>
</dbReference>
<gene>
    <name evidence="3" type="ORF">JBS370_LOCUS10099</name>
    <name evidence="2" type="ORF">ZHD862_LOCUS19012</name>
</gene>
<evidence type="ECO:0000313" key="4">
    <source>
        <dbReference type="Proteomes" id="UP000663864"/>
    </source>
</evidence>
<feature type="compositionally biased region" description="Basic and acidic residues" evidence="1">
    <location>
        <begin position="137"/>
        <end position="154"/>
    </location>
</feature>
<feature type="compositionally biased region" description="Basic and acidic residues" evidence="1">
    <location>
        <begin position="114"/>
        <end position="126"/>
    </location>
</feature>
<dbReference type="Proteomes" id="UP000663864">
    <property type="component" value="Unassembled WGS sequence"/>
</dbReference>
<name>A0A814R365_9BILA</name>
<feature type="compositionally biased region" description="Low complexity" evidence="1">
    <location>
        <begin position="221"/>
        <end position="233"/>
    </location>
</feature>
<evidence type="ECO:0000313" key="2">
    <source>
        <dbReference type="EMBL" id="CAF1128573.1"/>
    </source>
</evidence>
<feature type="region of interest" description="Disordered" evidence="1">
    <location>
        <begin position="114"/>
        <end position="154"/>
    </location>
</feature>
<dbReference type="EMBL" id="CAJOBD010000716">
    <property type="protein sequence ID" value="CAF3710205.1"/>
    <property type="molecule type" value="Genomic_DNA"/>
</dbReference>
<reference evidence="2" key="1">
    <citation type="submission" date="2021-02" db="EMBL/GenBank/DDBJ databases">
        <authorList>
            <person name="Nowell W R."/>
        </authorList>
    </citation>
    <scope>NUCLEOTIDE SEQUENCE</scope>
</reference>
<proteinExistence type="predicted"/>
<comment type="caution">
    <text evidence="2">The sequence shown here is derived from an EMBL/GenBank/DDBJ whole genome shotgun (WGS) entry which is preliminary data.</text>
</comment>
<dbReference type="AlphaFoldDB" id="A0A814R365"/>
<feature type="compositionally biased region" description="Low complexity" evidence="1">
    <location>
        <begin position="192"/>
        <end position="203"/>
    </location>
</feature>